<organism evidence="1 2">
    <name type="scientific">Acinetobacter lwoffii</name>
    <dbReference type="NCBI Taxonomy" id="28090"/>
    <lineage>
        <taxon>Bacteria</taxon>
        <taxon>Pseudomonadati</taxon>
        <taxon>Pseudomonadota</taxon>
        <taxon>Gammaproteobacteria</taxon>
        <taxon>Moraxellales</taxon>
        <taxon>Moraxellaceae</taxon>
        <taxon>Acinetobacter</taxon>
    </lineage>
</organism>
<gene>
    <name evidence="1" type="ORF">K8V79_11595</name>
</gene>
<comment type="caution">
    <text evidence="1">The sequence shown here is derived from an EMBL/GenBank/DDBJ whole genome shotgun (WGS) entry which is preliminary data.</text>
</comment>
<dbReference type="EMBL" id="DYWX01000125">
    <property type="protein sequence ID" value="HJF28853.1"/>
    <property type="molecule type" value="Genomic_DNA"/>
</dbReference>
<accession>A0A9D2UU92</accession>
<name>A0A9D2UU92_ACILW</name>
<proteinExistence type="predicted"/>
<reference evidence="1" key="2">
    <citation type="submission" date="2021-09" db="EMBL/GenBank/DDBJ databases">
        <authorList>
            <person name="Gilroy R."/>
        </authorList>
    </citation>
    <scope>NUCLEOTIDE SEQUENCE</scope>
    <source>
        <strain evidence="1">CHK135-1449</strain>
    </source>
</reference>
<dbReference type="InterPro" id="IPR021250">
    <property type="entry name" value="DUF2789"/>
</dbReference>
<sequence>MLEQRSTFELFFEQLGLDSSPEAIDEFINSHQIGMDVPLHKAPFWSKSQHDFLISHWKKDDDWAIWVDVLNEQLHTEAVGSGSCSLPSGKSN</sequence>
<dbReference type="Gene3D" id="1.10.10.1130">
    <property type="entry name" value="Uncharacterised protein PF10982, DUF2789"/>
    <property type="match status" value="1"/>
</dbReference>
<dbReference type="Pfam" id="PF10982">
    <property type="entry name" value="DUF2789"/>
    <property type="match status" value="1"/>
</dbReference>
<evidence type="ECO:0000313" key="1">
    <source>
        <dbReference type="EMBL" id="HJF28853.1"/>
    </source>
</evidence>
<dbReference type="AlphaFoldDB" id="A0A9D2UU92"/>
<reference evidence="1" key="1">
    <citation type="journal article" date="2021" name="PeerJ">
        <title>Extensive microbial diversity within the chicken gut microbiome revealed by metagenomics and culture.</title>
        <authorList>
            <person name="Gilroy R."/>
            <person name="Ravi A."/>
            <person name="Getino M."/>
            <person name="Pursley I."/>
            <person name="Horton D.L."/>
            <person name="Alikhan N.F."/>
            <person name="Baker D."/>
            <person name="Gharbi K."/>
            <person name="Hall N."/>
            <person name="Watson M."/>
            <person name="Adriaenssens E.M."/>
            <person name="Foster-Nyarko E."/>
            <person name="Jarju S."/>
            <person name="Secka A."/>
            <person name="Antonio M."/>
            <person name="Oren A."/>
            <person name="Chaudhuri R.R."/>
            <person name="La Ragione R."/>
            <person name="Hildebrand F."/>
            <person name="Pallen M.J."/>
        </authorList>
    </citation>
    <scope>NUCLEOTIDE SEQUENCE</scope>
    <source>
        <strain evidence="1">CHK135-1449</strain>
    </source>
</reference>
<dbReference type="InterPro" id="IPR038086">
    <property type="entry name" value="DUF2789_sf"/>
</dbReference>
<dbReference type="Proteomes" id="UP000787156">
    <property type="component" value="Unassembled WGS sequence"/>
</dbReference>
<protein>
    <submittedName>
        <fullName evidence="1">DUF2789 domain-containing protein</fullName>
    </submittedName>
</protein>
<evidence type="ECO:0000313" key="2">
    <source>
        <dbReference type="Proteomes" id="UP000787156"/>
    </source>
</evidence>